<organism evidence="2 3">
    <name type="scientific">Nocardia rhamnosiphila</name>
    <dbReference type="NCBI Taxonomy" id="426716"/>
    <lineage>
        <taxon>Bacteria</taxon>
        <taxon>Bacillati</taxon>
        <taxon>Actinomycetota</taxon>
        <taxon>Actinomycetes</taxon>
        <taxon>Mycobacteriales</taxon>
        <taxon>Nocardiaceae</taxon>
        <taxon>Nocardia</taxon>
    </lineage>
</organism>
<dbReference type="InterPro" id="IPR029045">
    <property type="entry name" value="ClpP/crotonase-like_dom_sf"/>
</dbReference>
<sequence length="268" mass="29545">MTERHVTVETRGRTGIAYLDRPDRRNSYTPLMANQLQQALVDFDADPGIAAVVVTGRGAHFGVGADLGLDWRDVDAHAVESLSRPDQAPWRLRTPIIAALNGDAIGVSLTWAMQADLRVVAATARLAFSFNRVGIIPDRGSMWLLPRLAGFGVAMDLLLTGRTVDGTEFTRLGLATHCVPAGDVLDHALALAEEMAQRCAPASLTVTKQLMYEFLETEDRLHAYNHERRALNWVRTLGETLRGIAAFKEKRAPQWQTTKHTTLPADLR</sequence>
<comment type="similarity">
    <text evidence="1">Belongs to the enoyl-CoA hydratase/isomerase family.</text>
</comment>
<dbReference type="Pfam" id="PF00378">
    <property type="entry name" value="ECH_1"/>
    <property type="match status" value="1"/>
</dbReference>
<dbReference type="Proteomes" id="UP001550628">
    <property type="component" value="Unassembled WGS sequence"/>
</dbReference>
<dbReference type="CDD" id="cd06558">
    <property type="entry name" value="crotonase-like"/>
    <property type="match status" value="1"/>
</dbReference>
<evidence type="ECO:0000313" key="3">
    <source>
        <dbReference type="Proteomes" id="UP001550628"/>
    </source>
</evidence>
<keyword evidence="3" id="KW-1185">Reference proteome</keyword>
<dbReference type="EMBL" id="JBEYBF010000002">
    <property type="protein sequence ID" value="MEU1951110.1"/>
    <property type="molecule type" value="Genomic_DNA"/>
</dbReference>
<dbReference type="Gene3D" id="3.90.226.10">
    <property type="entry name" value="2-enoyl-CoA Hydratase, Chain A, domain 1"/>
    <property type="match status" value="1"/>
</dbReference>
<dbReference type="RefSeq" id="WP_356955045.1">
    <property type="nucleotide sequence ID" value="NZ_JBEYBD010000003.1"/>
</dbReference>
<reference evidence="2 3" key="1">
    <citation type="submission" date="2024-06" db="EMBL/GenBank/DDBJ databases">
        <title>The Natural Products Discovery Center: Release of the First 8490 Sequenced Strains for Exploring Actinobacteria Biosynthetic Diversity.</title>
        <authorList>
            <person name="Kalkreuter E."/>
            <person name="Kautsar S.A."/>
            <person name="Yang D."/>
            <person name="Bader C.D."/>
            <person name="Teijaro C.N."/>
            <person name="Fluegel L."/>
            <person name="Davis C.M."/>
            <person name="Simpson J.R."/>
            <person name="Lauterbach L."/>
            <person name="Steele A.D."/>
            <person name="Gui C."/>
            <person name="Meng S."/>
            <person name="Li G."/>
            <person name="Viehrig K."/>
            <person name="Ye F."/>
            <person name="Su P."/>
            <person name="Kiefer A.F."/>
            <person name="Nichols A."/>
            <person name="Cepeda A.J."/>
            <person name="Yan W."/>
            <person name="Fan B."/>
            <person name="Jiang Y."/>
            <person name="Adhikari A."/>
            <person name="Zheng C.-J."/>
            <person name="Schuster L."/>
            <person name="Cowan T.M."/>
            <person name="Smanski M.J."/>
            <person name="Chevrette M.G."/>
            <person name="De Carvalho L.P.S."/>
            <person name="Shen B."/>
        </authorList>
    </citation>
    <scope>NUCLEOTIDE SEQUENCE [LARGE SCALE GENOMIC DNA]</scope>
    <source>
        <strain evidence="2 3">NPDC019708</strain>
    </source>
</reference>
<dbReference type="Gene3D" id="1.10.12.10">
    <property type="entry name" value="Lyase 2-enoyl-coa Hydratase, Chain A, domain 2"/>
    <property type="match status" value="1"/>
</dbReference>
<dbReference type="InterPro" id="IPR014748">
    <property type="entry name" value="Enoyl-CoA_hydra_C"/>
</dbReference>
<evidence type="ECO:0000256" key="1">
    <source>
        <dbReference type="ARBA" id="ARBA00005254"/>
    </source>
</evidence>
<comment type="caution">
    <text evidence="2">The sequence shown here is derived from an EMBL/GenBank/DDBJ whole genome shotgun (WGS) entry which is preliminary data.</text>
</comment>
<dbReference type="InterPro" id="IPR001753">
    <property type="entry name" value="Enoyl-CoA_hydra/iso"/>
</dbReference>
<dbReference type="PANTHER" id="PTHR43802:SF1">
    <property type="entry name" value="IP11341P-RELATED"/>
    <property type="match status" value="1"/>
</dbReference>
<evidence type="ECO:0000313" key="2">
    <source>
        <dbReference type="EMBL" id="MEU1951110.1"/>
    </source>
</evidence>
<protein>
    <submittedName>
        <fullName evidence="2">Enoyl-CoA hydratase-related protein</fullName>
    </submittedName>
</protein>
<proteinExistence type="inferred from homology"/>
<name>A0ABV2WJR5_9NOCA</name>
<accession>A0ABV2WJR5</accession>
<gene>
    <name evidence="2" type="ORF">ABZ510_04555</name>
</gene>
<dbReference type="SUPFAM" id="SSF52096">
    <property type="entry name" value="ClpP/crotonase"/>
    <property type="match status" value="1"/>
</dbReference>
<dbReference type="PANTHER" id="PTHR43802">
    <property type="entry name" value="ENOYL-COA HYDRATASE"/>
    <property type="match status" value="1"/>
</dbReference>